<name>S8F163_FOMSC</name>
<sequence length="75" mass="8257">MPHASSRLVSGMSPPAGVPQVEPEPAAIALPPEVWDRVIDELWDDRDALAAGGTFTAQRSNYELVYTTRYEEART</sequence>
<dbReference type="AlphaFoldDB" id="S8F163"/>
<evidence type="ECO:0000256" key="1">
    <source>
        <dbReference type="SAM" id="MobiDB-lite"/>
    </source>
</evidence>
<dbReference type="InParanoid" id="S8F163"/>
<evidence type="ECO:0000313" key="3">
    <source>
        <dbReference type="Proteomes" id="UP000015241"/>
    </source>
</evidence>
<gene>
    <name evidence="2" type="ORF">FOMPIDRAFT_92477</name>
</gene>
<dbReference type="EMBL" id="KE504205">
    <property type="protein sequence ID" value="EPS95580.1"/>
    <property type="molecule type" value="Genomic_DNA"/>
</dbReference>
<dbReference type="Proteomes" id="UP000015241">
    <property type="component" value="Unassembled WGS sequence"/>
</dbReference>
<accession>S8F163</accession>
<reference evidence="2 3" key="1">
    <citation type="journal article" date="2012" name="Science">
        <title>The Paleozoic origin of enzymatic lignin decomposition reconstructed from 31 fungal genomes.</title>
        <authorList>
            <person name="Floudas D."/>
            <person name="Binder M."/>
            <person name="Riley R."/>
            <person name="Barry K."/>
            <person name="Blanchette R.A."/>
            <person name="Henrissat B."/>
            <person name="Martinez A.T."/>
            <person name="Otillar R."/>
            <person name="Spatafora J.W."/>
            <person name="Yadav J.S."/>
            <person name="Aerts A."/>
            <person name="Benoit I."/>
            <person name="Boyd A."/>
            <person name="Carlson A."/>
            <person name="Copeland A."/>
            <person name="Coutinho P.M."/>
            <person name="de Vries R.P."/>
            <person name="Ferreira P."/>
            <person name="Findley K."/>
            <person name="Foster B."/>
            <person name="Gaskell J."/>
            <person name="Glotzer D."/>
            <person name="Gorecki P."/>
            <person name="Heitman J."/>
            <person name="Hesse C."/>
            <person name="Hori C."/>
            <person name="Igarashi K."/>
            <person name="Jurgens J.A."/>
            <person name="Kallen N."/>
            <person name="Kersten P."/>
            <person name="Kohler A."/>
            <person name="Kuees U."/>
            <person name="Kumar T.K.A."/>
            <person name="Kuo A."/>
            <person name="LaButti K."/>
            <person name="Larrondo L.F."/>
            <person name="Lindquist E."/>
            <person name="Ling A."/>
            <person name="Lombard V."/>
            <person name="Lucas S."/>
            <person name="Lundell T."/>
            <person name="Martin R."/>
            <person name="McLaughlin D.J."/>
            <person name="Morgenstern I."/>
            <person name="Morin E."/>
            <person name="Murat C."/>
            <person name="Nagy L.G."/>
            <person name="Nolan M."/>
            <person name="Ohm R.A."/>
            <person name="Patyshakuliyeva A."/>
            <person name="Rokas A."/>
            <person name="Ruiz-Duenas F.J."/>
            <person name="Sabat G."/>
            <person name="Salamov A."/>
            <person name="Samejima M."/>
            <person name="Schmutz J."/>
            <person name="Slot J.C."/>
            <person name="St John F."/>
            <person name="Stenlid J."/>
            <person name="Sun H."/>
            <person name="Sun S."/>
            <person name="Syed K."/>
            <person name="Tsang A."/>
            <person name="Wiebenga A."/>
            <person name="Young D."/>
            <person name="Pisabarro A."/>
            <person name="Eastwood D.C."/>
            <person name="Martin F."/>
            <person name="Cullen D."/>
            <person name="Grigoriev I.V."/>
            <person name="Hibbett D.S."/>
        </authorList>
    </citation>
    <scope>NUCLEOTIDE SEQUENCE</scope>
    <source>
        <strain evidence="3">FP-58527</strain>
    </source>
</reference>
<organism evidence="2 3">
    <name type="scientific">Fomitopsis schrenkii</name>
    <name type="common">Brown rot fungus</name>
    <dbReference type="NCBI Taxonomy" id="2126942"/>
    <lineage>
        <taxon>Eukaryota</taxon>
        <taxon>Fungi</taxon>
        <taxon>Dikarya</taxon>
        <taxon>Basidiomycota</taxon>
        <taxon>Agaricomycotina</taxon>
        <taxon>Agaricomycetes</taxon>
        <taxon>Polyporales</taxon>
        <taxon>Fomitopsis</taxon>
    </lineage>
</organism>
<proteinExistence type="predicted"/>
<feature type="region of interest" description="Disordered" evidence="1">
    <location>
        <begin position="1"/>
        <end position="27"/>
    </location>
</feature>
<dbReference type="HOGENOM" id="CLU_2671086_0_0_1"/>
<protein>
    <submittedName>
        <fullName evidence="2">Uncharacterized protein</fullName>
    </submittedName>
</protein>
<keyword evidence="3" id="KW-1185">Reference proteome</keyword>
<evidence type="ECO:0000313" key="2">
    <source>
        <dbReference type="EMBL" id="EPS95580.1"/>
    </source>
</evidence>